<feature type="region of interest" description="Disordered" evidence="1">
    <location>
        <begin position="1"/>
        <end position="20"/>
    </location>
</feature>
<accession>A0AA37GHL5</accession>
<keyword evidence="3" id="KW-1185">Reference proteome</keyword>
<organism evidence="2 3">
    <name type="scientific">Colletotrichum liriopes</name>
    <dbReference type="NCBI Taxonomy" id="708192"/>
    <lineage>
        <taxon>Eukaryota</taxon>
        <taxon>Fungi</taxon>
        <taxon>Dikarya</taxon>
        <taxon>Ascomycota</taxon>
        <taxon>Pezizomycotina</taxon>
        <taxon>Sordariomycetes</taxon>
        <taxon>Hypocreomycetidae</taxon>
        <taxon>Glomerellales</taxon>
        <taxon>Glomerellaceae</taxon>
        <taxon>Colletotrichum</taxon>
        <taxon>Colletotrichum spaethianum species complex</taxon>
    </lineage>
</organism>
<dbReference type="AlphaFoldDB" id="A0AA37GHL5"/>
<dbReference type="Proteomes" id="UP001055172">
    <property type="component" value="Unassembled WGS sequence"/>
</dbReference>
<gene>
    <name evidence="2" type="ORF">ColLi_03613</name>
</gene>
<evidence type="ECO:0000313" key="2">
    <source>
        <dbReference type="EMBL" id="GJC80775.1"/>
    </source>
</evidence>
<comment type="caution">
    <text evidence="2">The sequence shown here is derived from an EMBL/GenBank/DDBJ whole genome shotgun (WGS) entry which is preliminary data.</text>
</comment>
<proteinExistence type="predicted"/>
<evidence type="ECO:0000256" key="1">
    <source>
        <dbReference type="SAM" id="MobiDB-lite"/>
    </source>
</evidence>
<name>A0AA37GHL5_9PEZI</name>
<reference evidence="2 3" key="1">
    <citation type="submission" date="2021-07" db="EMBL/GenBank/DDBJ databases">
        <title>Genome data of Colletotrichum spaethianum.</title>
        <authorList>
            <person name="Utami Y.D."/>
            <person name="Hiruma K."/>
        </authorList>
    </citation>
    <scope>NUCLEOTIDE SEQUENCE [LARGE SCALE GENOMIC DNA]</scope>
    <source>
        <strain evidence="2 3">MAFF 242679</strain>
    </source>
</reference>
<protein>
    <submittedName>
        <fullName evidence="2">Uncharacterized protein</fullName>
    </submittedName>
</protein>
<dbReference type="EMBL" id="BPPX01000006">
    <property type="protein sequence ID" value="GJC80775.1"/>
    <property type="molecule type" value="Genomic_DNA"/>
</dbReference>
<sequence length="131" mass="14154">MHGVTLAPKLSGKHNPDSQNEAHVENLANALPGLNEKDATAVAQAGAWEIDAFIDSMERELEAAGGLKKGFFQLEFSQTKYFTWLIVAFASMGGLLSGLDQSLISGANLFLPADLGLTVRQNVMRKRLLNP</sequence>
<evidence type="ECO:0000313" key="3">
    <source>
        <dbReference type="Proteomes" id="UP001055172"/>
    </source>
</evidence>